<keyword evidence="1" id="KW-0175">Coiled coil</keyword>
<keyword evidence="3" id="KW-1185">Reference proteome</keyword>
<dbReference type="KEGG" id="mpsy:CEK71_17105"/>
<reference evidence="2 3" key="1">
    <citation type="submission" date="2017-06" db="EMBL/GenBank/DDBJ databases">
        <title>Genome Sequencing of the methanotroph Methylovulum psychrotolerants str. HV10-M2 isolated from a high-altitude environment.</title>
        <authorList>
            <person name="Mateos-Rivera A."/>
        </authorList>
    </citation>
    <scope>NUCLEOTIDE SEQUENCE [LARGE SCALE GENOMIC DNA]</scope>
    <source>
        <strain evidence="2 3">HV10_M2</strain>
    </source>
</reference>
<protein>
    <submittedName>
        <fullName evidence="2">Uncharacterized protein</fullName>
    </submittedName>
</protein>
<evidence type="ECO:0000313" key="3">
    <source>
        <dbReference type="Proteomes" id="UP000197019"/>
    </source>
</evidence>
<dbReference type="Proteomes" id="UP000197019">
    <property type="component" value="Chromosome"/>
</dbReference>
<dbReference type="AlphaFoldDB" id="A0A1Z4C295"/>
<proteinExistence type="predicted"/>
<feature type="coiled-coil region" evidence="1">
    <location>
        <begin position="376"/>
        <end position="447"/>
    </location>
</feature>
<evidence type="ECO:0000256" key="1">
    <source>
        <dbReference type="SAM" id="Coils"/>
    </source>
</evidence>
<evidence type="ECO:0000313" key="2">
    <source>
        <dbReference type="EMBL" id="ASF47644.1"/>
    </source>
</evidence>
<sequence length="764" mass="87865">MFDKKKREKLDRLAARLISWMDAIPTALEFQHQAKGLLDELDTVRRRSSWYNIISEDSVIALTQRCNNLENLAIGLRDIVGDAQPLVAELNFLRELFKKEEGEAFEYGKQICEQWHNDLLSVSLCSREVDIFPAKQRLRLIESELRLHAEALRKFQNADDILSKFSSNLETAILENQLRIQRAAMLQSQLSADGINQIKTLCAPLEELSKRPEPPEIRMMSETLAEIRRWTRAFELPSKEDEQLDRRFRQLETDWRLRDVSELADLCADAEALKTSRIQYGHNERTAKLTKLQDALTDLMMACGPQPESESSLKELKNLRVDRARDHLTWLEAFKTAKKEFNAIANTYELALDNRLDTLCSEWGTGLASLQAQPLAQSLRLQAETLQQRLDGLNGHKATQDLLLSLREAKQGLVELDNLKRQADADREGFDRAKQKLRLDNDRLQKQAAIVGIVWENLQAAIDTLGGNASNPDLDEVLAETHALEQRLTQLCGDFIRDCHNQLACNSANNQRLYNALLQAGYPDAAEGQRADAFPNDAEQCANQIAEQLQQHSRLEHAIDEAIADMQQRCKEEQRLLLGLLDRQTLESDYFERMELLLGQLDSPIGSYLGYERLNGFAERFKACQAFWRDLYEEEEKLRNRLDKLKYKLGLFNQERLKKHCSLELFEMVNDWVRGLPEQPRQIHIGQLSEAEMMLERLEQVARHRVAEEVRKNIALLKQNQYNRPEVIALLGKIEDFGQAIHLPYDYRRQLDSAVTALGGYGHD</sequence>
<accession>A0A1Z4C295</accession>
<name>A0A1Z4C295_9GAMM</name>
<dbReference type="EMBL" id="CP022129">
    <property type="protein sequence ID" value="ASF47644.1"/>
    <property type="molecule type" value="Genomic_DNA"/>
</dbReference>
<dbReference type="RefSeq" id="WP_088620514.1">
    <property type="nucleotide sequence ID" value="NZ_CP022129.1"/>
</dbReference>
<gene>
    <name evidence="2" type="ORF">CEK71_17105</name>
</gene>
<organism evidence="2 3">
    <name type="scientific">Methylovulum psychrotolerans</name>
    <dbReference type="NCBI Taxonomy" id="1704499"/>
    <lineage>
        <taxon>Bacteria</taxon>
        <taxon>Pseudomonadati</taxon>
        <taxon>Pseudomonadota</taxon>
        <taxon>Gammaproteobacteria</taxon>
        <taxon>Methylococcales</taxon>
        <taxon>Methylococcaceae</taxon>
        <taxon>Methylovulum</taxon>
    </lineage>
</organism>